<dbReference type="EMBL" id="JBHSQJ010000022">
    <property type="protein sequence ID" value="MFC5907021.1"/>
    <property type="molecule type" value="Genomic_DNA"/>
</dbReference>
<proteinExistence type="inferred from homology"/>
<evidence type="ECO:0000256" key="3">
    <source>
        <dbReference type="ARBA" id="ARBA00022898"/>
    </source>
</evidence>
<feature type="domain" description="Aromatic amino acid beta-eliminating lyase/threonine aldolase" evidence="4">
    <location>
        <begin position="62"/>
        <end position="302"/>
    </location>
</feature>
<dbReference type="Pfam" id="PF01212">
    <property type="entry name" value="Beta_elim_lyase"/>
    <property type="match status" value="1"/>
</dbReference>
<dbReference type="PANTHER" id="PTHR48097">
    <property type="entry name" value="L-THREONINE ALDOLASE-RELATED"/>
    <property type="match status" value="1"/>
</dbReference>
<organism evidence="5 6">
    <name type="scientific">Streptacidiphilus monticola</name>
    <dbReference type="NCBI Taxonomy" id="2161674"/>
    <lineage>
        <taxon>Bacteria</taxon>
        <taxon>Bacillati</taxon>
        <taxon>Actinomycetota</taxon>
        <taxon>Actinomycetes</taxon>
        <taxon>Kitasatosporales</taxon>
        <taxon>Streptomycetaceae</taxon>
        <taxon>Streptacidiphilus</taxon>
    </lineage>
</organism>
<name>A0ABW1FX90_9ACTN</name>
<dbReference type="Gene3D" id="3.90.1150.10">
    <property type="entry name" value="Aspartate Aminotransferase, domain 1"/>
    <property type="match status" value="1"/>
</dbReference>
<evidence type="ECO:0000313" key="5">
    <source>
        <dbReference type="EMBL" id="MFC5907021.1"/>
    </source>
</evidence>
<evidence type="ECO:0000256" key="1">
    <source>
        <dbReference type="ARBA" id="ARBA00001933"/>
    </source>
</evidence>
<keyword evidence="6" id="KW-1185">Reference proteome</keyword>
<evidence type="ECO:0000256" key="2">
    <source>
        <dbReference type="ARBA" id="ARBA00006966"/>
    </source>
</evidence>
<dbReference type="Proteomes" id="UP001596174">
    <property type="component" value="Unassembled WGS sequence"/>
</dbReference>
<dbReference type="Gene3D" id="3.40.640.10">
    <property type="entry name" value="Type I PLP-dependent aspartate aminotransferase-like (Major domain)"/>
    <property type="match status" value="1"/>
</dbReference>
<dbReference type="RefSeq" id="WP_380581018.1">
    <property type="nucleotide sequence ID" value="NZ_JBHSQJ010000022.1"/>
</dbReference>
<keyword evidence="3" id="KW-0663">Pyridoxal phosphate</keyword>
<dbReference type="InterPro" id="IPR015422">
    <property type="entry name" value="PyrdxlP-dep_Trfase_small"/>
</dbReference>
<dbReference type="InterPro" id="IPR015424">
    <property type="entry name" value="PyrdxlP-dep_Trfase"/>
</dbReference>
<sequence>MPNMYASTGESDPQTDPATRRYRAMRACTKQLSGPRPLSLRERAAALAEAPYDLDERPDQYGDGVVAFLEERVAGLLGTEAAAFFATGTMAQQVALRCWAERTGNRLVAMHPLAHPEVHERAAYAQLTGLRSVWPTRAPRLPDAGEVASLDEPFGTLMLELPLREAGFVLPTWDELTAVVAAARDRDAVVHFDGARLWETTAHFGRTLPEIADLADSVYVSFYKTLGGISGAALAGPAELIAQAKAWRHRYGGQLFQQWPAALAALQGLETELPRLPEYLTHAQLVAATLADAFADVPGARVFPEPPHTHQFQLWLPWSAEVLQEASVRLAEESGEWLFGWFAEPGLPGISYTEVTMSAPALEWTAKDIHAAVERFRALLP</sequence>
<dbReference type="SUPFAM" id="SSF53383">
    <property type="entry name" value="PLP-dependent transferases"/>
    <property type="match status" value="1"/>
</dbReference>
<reference evidence="6" key="1">
    <citation type="journal article" date="2019" name="Int. J. Syst. Evol. Microbiol.">
        <title>The Global Catalogue of Microorganisms (GCM) 10K type strain sequencing project: providing services to taxonomists for standard genome sequencing and annotation.</title>
        <authorList>
            <consortium name="The Broad Institute Genomics Platform"/>
            <consortium name="The Broad Institute Genome Sequencing Center for Infectious Disease"/>
            <person name="Wu L."/>
            <person name="Ma J."/>
        </authorList>
    </citation>
    <scope>NUCLEOTIDE SEQUENCE [LARGE SCALE GENOMIC DNA]</scope>
    <source>
        <strain evidence="6">JCM 4816</strain>
    </source>
</reference>
<comment type="cofactor">
    <cofactor evidence="1">
        <name>pyridoxal 5'-phosphate</name>
        <dbReference type="ChEBI" id="CHEBI:597326"/>
    </cofactor>
</comment>
<comment type="caution">
    <text evidence="5">The sequence shown here is derived from an EMBL/GenBank/DDBJ whole genome shotgun (WGS) entry which is preliminary data.</text>
</comment>
<evidence type="ECO:0000259" key="4">
    <source>
        <dbReference type="Pfam" id="PF01212"/>
    </source>
</evidence>
<dbReference type="InterPro" id="IPR001597">
    <property type="entry name" value="ArAA_b-elim_lyase/Thr_aldolase"/>
</dbReference>
<comment type="similarity">
    <text evidence="2">Belongs to the threonine aldolase family.</text>
</comment>
<protein>
    <submittedName>
        <fullName evidence="5">Threonine aldolase family protein</fullName>
    </submittedName>
</protein>
<gene>
    <name evidence="5" type="ORF">ACFP3V_07300</name>
</gene>
<evidence type="ECO:0000313" key="6">
    <source>
        <dbReference type="Proteomes" id="UP001596174"/>
    </source>
</evidence>
<dbReference type="PANTHER" id="PTHR48097:SF9">
    <property type="entry name" value="L-THREONINE ALDOLASE"/>
    <property type="match status" value="1"/>
</dbReference>
<dbReference type="InterPro" id="IPR015421">
    <property type="entry name" value="PyrdxlP-dep_Trfase_major"/>
</dbReference>
<accession>A0ABW1FX90</accession>